<evidence type="ECO:0000256" key="5">
    <source>
        <dbReference type="ARBA" id="ARBA00023143"/>
    </source>
</evidence>
<dbReference type="InterPro" id="IPR022781">
    <property type="entry name" value="Flagellar_biosynth_FliO"/>
</dbReference>
<dbReference type="InterPro" id="IPR052205">
    <property type="entry name" value="FliO/MopB"/>
</dbReference>
<dbReference type="NCBIfam" id="TIGR03500">
    <property type="entry name" value="FliO_TIGR"/>
    <property type="match status" value="1"/>
</dbReference>
<keyword evidence="5 7" id="KW-0975">Bacterial flagellum</keyword>
<dbReference type="Proteomes" id="UP000680116">
    <property type="component" value="Chromosome"/>
</dbReference>
<evidence type="ECO:0000256" key="3">
    <source>
        <dbReference type="ARBA" id="ARBA00022989"/>
    </source>
</evidence>
<sequence>MNPSPISSDVSVAAQTWPLAATSGVARVEPLPPASEAAASATSAPGTADTPAASINDATVATTGAAAAPVPSPATTRTAATAFAEGQPVATTTTASTTVAPSFGEPQSGAGMVGTTVVTLLLVIGFILLLAWLAKRVPGLGGASNPALKVVGSLALGPRERVVVVAVGETQLLLATGPGGTRTLHTLEQPLPMPANGPSPFAQVLAQQFGKKPA</sequence>
<feature type="compositionally biased region" description="Low complexity" evidence="8">
    <location>
        <begin position="85"/>
        <end position="102"/>
    </location>
</feature>
<evidence type="ECO:0000313" key="9">
    <source>
        <dbReference type="EMBL" id="CAG4970116.1"/>
    </source>
</evidence>
<comment type="subcellular location">
    <subcellularLocation>
        <location evidence="7">Cell membrane</location>
    </subcellularLocation>
    <subcellularLocation>
        <location evidence="7">Bacterial flagellum basal body</location>
    </subcellularLocation>
</comment>
<evidence type="ECO:0000313" key="10">
    <source>
        <dbReference type="Proteomes" id="UP000680116"/>
    </source>
</evidence>
<reference evidence="9 10" key="1">
    <citation type="submission" date="2021-04" db="EMBL/GenBank/DDBJ databases">
        <authorList>
            <person name="Rodrigo-Torres L."/>
            <person name="Arahal R. D."/>
            <person name="Lucena T."/>
        </authorList>
    </citation>
    <scope>NUCLEOTIDE SEQUENCE [LARGE SCALE GENOMIC DNA]</scope>
    <source>
        <strain evidence="9 10">CECT 30171</strain>
    </source>
</reference>
<evidence type="ECO:0000256" key="4">
    <source>
        <dbReference type="ARBA" id="ARBA00023136"/>
    </source>
</evidence>
<proteinExistence type="inferred from homology"/>
<dbReference type="RefSeq" id="WP_215219640.1">
    <property type="nucleotide sequence ID" value="NZ_OU015430.1"/>
</dbReference>
<accession>A0ABM8UDM1</accession>
<dbReference type="EMBL" id="OU015430">
    <property type="protein sequence ID" value="CAG4970116.1"/>
    <property type="molecule type" value="Genomic_DNA"/>
</dbReference>
<evidence type="ECO:0000256" key="2">
    <source>
        <dbReference type="ARBA" id="ARBA00022692"/>
    </source>
</evidence>
<keyword evidence="3 7" id="KW-1133">Transmembrane helix</keyword>
<feature type="region of interest" description="Disordered" evidence="8">
    <location>
        <begin position="33"/>
        <end position="52"/>
    </location>
</feature>
<keyword evidence="10" id="KW-1185">Reference proteome</keyword>
<dbReference type="Pfam" id="PF04347">
    <property type="entry name" value="FliO"/>
    <property type="match status" value="1"/>
</dbReference>
<keyword evidence="1 7" id="KW-1003">Cell membrane</keyword>
<keyword evidence="4 7" id="KW-0472">Membrane</keyword>
<evidence type="ECO:0000256" key="8">
    <source>
        <dbReference type="SAM" id="MobiDB-lite"/>
    </source>
</evidence>
<keyword evidence="2 7" id="KW-0812">Transmembrane</keyword>
<feature type="transmembrane region" description="Helical" evidence="7">
    <location>
        <begin position="112"/>
        <end position="134"/>
    </location>
</feature>
<feature type="region of interest" description="Disordered" evidence="8">
    <location>
        <begin position="85"/>
        <end position="107"/>
    </location>
</feature>
<dbReference type="PANTHER" id="PTHR38766">
    <property type="entry name" value="FLAGELLAR PROTEIN FLIO"/>
    <property type="match status" value="1"/>
</dbReference>
<name>A0ABM8UDM1_9GAMM</name>
<gene>
    <name evidence="9" type="ORF">LYB30171_00664</name>
</gene>
<comment type="similarity">
    <text evidence="6 7">Belongs to the FliO/MopB family.</text>
</comment>
<evidence type="ECO:0000256" key="7">
    <source>
        <dbReference type="RuleBase" id="RU362064"/>
    </source>
</evidence>
<organism evidence="9 10">
    <name type="scientific">Novilysobacter luteus</name>
    <dbReference type="NCBI Taxonomy" id="2822368"/>
    <lineage>
        <taxon>Bacteria</taxon>
        <taxon>Pseudomonadati</taxon>
        <taxon>Pseudomonadota</taxon>
        <taxon>Gammaproteobacteria</taxon>
        <taxon>Lysobacterales</taxon>
        <taxon>Lysobacteraceae</taxon>
        <taxon>Novilysobacter</taxon>
    </lineage>
</organism>
<dbReference type="PANTHER" id="PTHR38766:SF1">
    <property type="entry name" value="FLAGELLAR PROTEIN FLIO"/>
    <property type="match status" value="1"/>
</dbReference>
<evidence type="ECO:0000256" key="1">
    <source>
        <dbReference type="ARBA" id="ARBA00022475"/>
    </source>
</evidence>
<evidence type="ECO:0000256" key="6">
    <source>
        <dbReference type="ARBA" id="ARBA00037937"/>
    </source>
</evidence>
<protein>
    <recommendedName>
        <fullName evidence="7">Flagellar protein</fullName>
    </recommendedName>
</protein>
<feature type="compositionally biased region" description="Low complexity" evidence="8">
    <location>
        <begin position="34"/>
        <end position="52"/>
    </location>
</feature>